<keyword evidence="2" id="KW-1185">Reference proteome</keyword>
<accession>A0ABP8EEW1</accession>
<evidence type="ECO:0000313" key="2">
    <source>
        <dbReference type="Proteomes" id="UP001501586"/>
    </source>
</evidence>
<dbReference type="Pfam" id="PF22673">
    <property type="entry name" value="MCP-like_PDC_1"/>
    <property type="match status" value="1"/>
</dbReference>
<protein>
    <recommendedName>
        <fullName evidence="3">Cache domain-containing protein</fullName>
    </recommendedName>
</protein>
<sequence length="232" mass="25082">MSKALESALLESSETIAQYLDAVFQSLDELRRAASPLLASSMVKHDSLDELEPLVRSIIEQHDGLVISAGVAVAPGVLVDAPAWMQSWHWTGSKLGFTRHDLNPDSINFYDYIDMAWFKTPAEQGRPVVAGPYMDFGATDARIITASMPTASRNSTVSVVAADLSLERLEYLLLTSLGPLEPAIALLSKTGKVIATNSAKVAVTGELPKPWQFTVLIPTTAIDSSWRLIAAD</sequence>
<organism evidence="1 2">
    <name type="scientific">Brevibacterium daeguense</name>
    <dbReference type="NCBI Taxonomy" id="909936"/>
    <lineage>
        <taxon>Bacteria</taxon>
        <taxon>Bacillati</taxon>
        <taxon>Actinomycetota</taxon>
        <taxon>Actinomycetes</taxon>
        <taxon>Micrococcales</taxon>
        <taxon>Brevibacteriaceae</taxon>
        <taxon>Brevibacterium</taxon>
    </lineage>
</organism>
<dbReference type="CDD" id="cd12913">
    <property type="entry name" value="PDC1_MCP_like"/>
    <property type="match status" value="1"/>
</dbReference>
<dbReference type="EMBL" id="BAABAZ010000003">
    <property type="protein sequence ID" value="GAA4282519.1"/>
    <property type="molecule type" value="Genomic_DNA"/>
</dbReference>
<gene>
    <name evidence="1" type="ORF">GCM10022261_00500</name>
</gene>
<evidence type="ECO:0008006" key="3">
    <source>
        <dbReference type="Google" id="ProtNLM"/>
    </source>
</evidence>
<dbReference type="Proteomes" id="UP001501586">
    <property type="component" value="Unassembled WGS sequence"/>
</dbReference>
<proteinExistence type="predicted"/>
<dbReference type="Gene3D" id="3.30.450.20">
    <property type="entry name" value="PAS domain"/>
    <property type="match status" value="1"/>
</dbReference>
<evidence type="ECO:0000313" key="1">
    <source>
        <dbReference type="EMBL" id="GAA4282519.1"/>
    </source>
</evidence>
<reference evidence="2" key="1">
    <citation type="journal article" date="2019" name="Int. J. Syst. Evol. Microbiol.">
        <title>The Global Catalogue of Microorganisms (GCM) 10K type strain sequencing project: providing services to taxonomists for standard genome sequencing and annotation.</title>
        <authorList>
            <consortium name="The Broad Institute Genomics Platform"/>
            <consortium name="The Broad Institute Genome Sequencing Center for Infectious Disease"/>
            <person name="Wu L."/>
            <person name="Ma J."/>
        </authorList>
    </citation>
    <scope>NUCLEOTIDE SEQUENCE [LARGE SCALE GENOMIC DNA]</scope>
    <source>
        <strain evidence="2">JCM 17458</strain>
    </source>
</reference>
<name>A0ABP8EEW1_9MICO</name>
<comment type="caution">
    <text evidence="1">The sequence shown here is derived from an EMBL/GenBank/DDBJ whole genome shotgun (WGS) entry which is preliminary data.</text>
</comment>
<dbReference type="RefSeq" id="WP_236865864.1">
    <property type="nucleotide sequence ID" value="NZ_BAABAZ010000003.1"/>
</dbReference>